<dbReference type="Proteomes" id="UP000030755">
    <property type="component" value="Unassembled WGS sequence"/>
</dbReference>
<dbReference type="HOGENOM" id="CLU_750382_0_0_1"/>
<evidence type="ECO:0000313" key="3">
    <source>
        <dbReference type="Proteomes" id="UP000030755"/>
    </source>
</evidence>
<name>A0A075B0M5_ROZAC</name>
<organism evidence="2 3">
    <name type="scientific">Rozella allomycis (strain CSF55)</name>
    <dbReference type="NCBI Taxonomy" id="988480"/>
    <lineage>
        <taxon>Eukaryota</taxon>
        <taxon>Fungi</taxon>
        <taxon>Fungi incertae sedis</taxon>
        <taxon>Cryptomycota</taxon>
        <taxon>Cryptomycota incertae sedis</taxon>
        <taxon>Rozella</taxon>
    </lineage>
</organism>
<dbReference type="EMBL" id="KE560959">
    <property type="protein sequence ID" value="EPZ34366.1"/>
    <property type="molecule type" value="Genomic_DNA"/>
</dbReference>
<sequence length="369" mass="42380">MSDMTYRSASRKQQSTLKELSDIDLSITKAASIIASQDRPLSEQSTIQDLATINIPPNKPSMNLKSTPKESKEKLKTDSVINQNNTLTDILLNQSKEWGSWGVCGNVDPLIQHHAIFSKPPTIWKDESYKLNLASHIVSDNEYSKVDAGQKLQKAVYDKYITNTVTELKPLKMHWPWMSEKQINTLENRLIVKHGNRKSTKKALKKSKSNFDYKPTRNIRISEEEEDSYKIQSTEYTSKIEERTKASNRDIALVKTYAYKLRKSLVPDDIMSSEISNTKKEKVSKDSLPYLKKSVEIKTLEFALKQTSRSIKEVVLPPVARQIVQRRRYESPTIDKTLINNIRRGSNIYSTKKVDINLINNIFDTLRLN</sequence>
<proteinExistence type="predicted"/>
<evidence type="ECO:0000256" key="1">
    <source>
        <dbReference type="SAM" id="MobiDB-lite"/>
    </source>
</evidence>
<feature type="region of interest" description="Disordered" evidence="1">
    <location>
        <begin position="53"/>
        <end position="75"/>
    </location>
</feature>
<gene>
    <name evidence="2" type="ORF">O9G_000553</name>
</gene>
<evidence type="ECO:0000313" key="2">
    <source>
        <dbReference type="EMBL" id="EPZ34366.1"/>
    </source>
</evidence>
<dbReference type="AlphaFoldDB" id="A0A075B0M5"/>
<protein>
    <submittedName>
        <fullName evidence="2">Uncharacterized protein</fullName>
    </submittedName>
</protein>
<keyword evidence="3" id="KW-1185">Reference proteome</keyword>
<accession>A0A075B0M5</accession>
<reference evidence="2 3" key="1">
    <citation type="journal article" date="2013" name="Curr. Biol.">
        <title>Shared signatures of parasitism and phylogenomics unite Cryptomycota and microsporidia.</title>
        <authorList>
            <person name="James T.Y."/>
            <person name="Pelin A."/>
            <person name="Bonen L."/>
            <person name="Ahrendt S."/>
            <person name="Sain D."/>
            <person name="Corradi N."/>
            <person name="Stajich J.E."/>
        </authorList>
    </citation>
    <scope>NUCLEOTIDE SEQUENCE [LARGE SCALE GENOMIC DNA]</scope>
    <source>
        <strain evidence="2 3">CSF55</strain>
    </source>
</reference>